<dbReference type="AlphaFoldDB" id="A0AB34KP45"/>
<feature type="compositionally biased region" description="Low complexity" evidence="1">
    <location>
        <begin position="77"/>
        <end position="96"/>
    </location>
</feature>
<feature type="compositionally biased region" description="Acidic residues" evidence="1">
    <location>
        <begin position="35"/>
        <end position="48"/>
    </location>
</feature>
<dbReference type="RefSeq" id="XP_069227915.1">
    <property type="nucleotide sequence ID" value="XM_069375155.1"/>
</dbReference>
<dbReference type="Proteomes" id="UP000803884">
    <property type="component" value="Unassembled WGS sequence"/>
</dbReference>
<feature type="compositionally biased region" description="Pro residues" evidence="1">
    <location>
        <begin position="256"/>
        <end position="269"/>
    </location>
</feature>
<feature type="transmembrane region" description="Helical" evidence="2">
    <location>
        <begin position="136"/>
        <end position="157"/>
    </location>
</feature>
<name>A0AB34KP45_9PEZI</name>
<feature type="region of interest" description="Disordered" evidence="1">
    <location>
        <begin position="1"/>
        <end position="130"/>
    </location>
</feature>
<feature type="region of interest" description="Disordered" evidence="1">
    <location>
        <begin position="224"/>
        <end position="303"/>
    </location>
</feature>
<protein>
    <recommendedName>
        <fullName evidence="5">Proteophosphoglycan ppg4</fullName>
    </recommendedName>
</protein>
<keyword evidence="2" id="KW-1133">Transmembrane helix</keyword>
<dbReference type="GeneID" id="96007993"/>
<feature type="region of interest" description="Disordered" evidence="1">
    <location>
        <begin position="345"/>
        <end position="392"/>
    </location>
</feature>
<feature type="compositionally biased region" description="Pro residues" evidence="1">
    <location>
        <begin position="200"/>
        <end position="209"/>
    </location>
</feature>
<feature type="compositionally biased region" description="Polar residues" evidence="1">
    <location>
        <begin position="55"/>
        <end position="76"/>
    </location>
</feature>
<organism evidence="3 4">
    <name type="scientific">Cladosporium halotolerans</name>
    <dbReference type="NCBI Taxonomy" id="1052096"/>
    <lineage>
        <taxon>Eukaryota</taxon>
        <taxon>Fungi</taxon>
        <taxon>Dikarya</taxon>
        <taxon>Ascomycota</taxon>
        <taxon>Pezizomycotina</taxon>
        <taxon>Dothideomycetes</taxon>
        <taxon>Dothideomycetidae</taxon>
        <taxon>Cladosporiales</taxon>
        <taxon>Cladosporiaceae</taxon>
        <taxon>Cladosporium</taxon>
    </lineage>
</organism>
<evidence type="ECO:0000256" key="2">
    <source>
        <dbReference type="SAM" id="Phobius"/>
    </source>
</evidence>
<feature type="region of interest" description="Disordered" evidence="1">
    <location>
        <begin position="163"/>
        <end position="211"/>
    </location>
</feature>
<dbReference type="EMBL" id="JAAQHG020000023">
    <property type="protein sequence ID" value="KAL1584809.1"/>
    <property type="molecule type" value="Genomic_DNA"/>
</dbReference>
<evidence type="ECO:0000313" key="3">
    <source>
        <dbReference type="EMBL" id="KAL1584809.1"/>
    </source>
</evidence>
<accession>A0AB34KP45</accession>
<feature type="compositionally biased region" description="Polar residues" evidence="1">
    <location>
        <begin position="345"/>
        <end position="358"/>
    </location>
</feature>
<evidence type="ECO:0000313" key="4">
    <source>
        <dbReference type="Proteomes" id="UP000803884"/>
    </source>
</evidence>
<proteinExistence type="predicted"/>
<comment type="caution">
    <text evidence="3">The sequence shown here is derived from an EMBL/GenBank/DDBJ whole genome shotgun (WGS) entry which is preliminary data.</text>
</comment>
<evidence type="ECO:0008006" key="5">
    <source>
        <dbReference type="Google" id="ProtNLM"/>
    </source>
</evidence>
<reference evidence="3 4" key="1">
    <citation type="journal article" date="2020" name="Microbiol. Resour. Announc.">
        <title>Draft Genome Sequence of a Cladosporium Species Isolated from the Mesophotic Ascidian Didemnum maculosum.</title>
        <authorList>
            <person name="Gioti A."/>
            <person name="Siaperas R."/>
            <person name="Nikolaivits E."/>
            <person name="Le Goff G."/>
            <person name="Ouazzani J."/>
            <person name="Kotoulas G."/>
            <person name="Topakas E."/>
        </authorList>
    </citation>
    <scope>NUCLEOTIDE SEQUENCE [LARGE SCALE GENOMIC DNA]</scope>
    <source>
        <strain evidence="3 4">TM138-S3</strain>
    </source>
</reference>
<sequence length="392" mass="40528">MSDMASLRSMRSQYMASMSAAEASRASEQQAQATDDSDTYDYESEEYGFESSSGTTITFGSVSATPTGDAASQTDNTISSASSTPTPGSTLSTSTSINTAGAAESNAATDSPYRHPSNLPDFVQRGGPSGPPAGKIAAAVIIPIVILSALAFGLFYLRRRSRRKPRQDLQNPYLSHHQMKDRPPSSPTGGAGVAMLKGPRPNPPAPVPAPVLISSATNNAYYTGLSLPSSPTSSTPRGPSADSARSAGAPASTLYEPPPPAYAKHPPPGSSYTLPDLHFAADPFMDPPSHTGDSPVSPVSPALSNPHAAALAALSGRDTAFTAHSLSPALGEVSRPAVSRAGTVRSVTSDMYSDTASLHSARRGVRVGSGEGWLGERDPFGDPEEGGREGRR</sequence>
<feature type="compositionally biased region" description="Basic and acidic residues" evidence="1">
    <location>
        <begin position="374"/>
        <end position="392"/>
    </location>
</feature>
<feature type="compositionally biased region" description="Low complexity" evidence="1">
    <location>
        <begin position="12"/>
        <end position="34"/>
    </location>
</feature>
<gene>
    <name evidence="3" type="ORF">WHR41_06550</name>
</gene>
<keyword evidence="2" id="KW-0472">Membrane</keyword>
<keyword evidence="2" id="KW-0812">Transmembrane</keyword>
<keyword evidence="4" id="KW-1185">Reference proteome</keyword>
<feature type="compositionally biased region" description="Low complexity" evidence="1">
    <location>
        <begin position="224"/>
        <end position="240"/>
    </location>
</feature>
<evidence type="ECO:0000256" key="1">
    <source>
        <dbReference type="SAM" id="MobiDB-lite"/>
    </source>
</evidence>